<reference evidence="1 2" key="1">
    <citation type="submission" date="2016-11" db="EMBL/GenBank/DDBJ databases">
        <title>The macronuclear genome of Stentor coeruleus: a giant cell with tiny introns.</title>
        <authorList>
            <person name="Slabodnick M."/>
            <person name="Ruby J.G."/>
            <person name="Reiff S.B."/>
            <person name="Swart E.C."/>
            <person name="Gosai S."/>
            <person name="Prabakaran S."/>
            <person name="Witkowska E."/>
            <person name="Larue G.E."/>
            <person name="Fisher S."/>
            <person name="Freeman R.M."/>
            <person name="Gunawardena J."/>
            <person name="Chu W."/>
            <person name="Stover N.A."/>
            <person name="Gregory B.D."/>
            <person name="Nowacki M."/>
            <person name="Derisi J."/>
            <person name="Roy S.W."/>
            <person name="Marshall W.F."/>
            <person name="Sood P."/>
        </authorList>
    </citation>
    <scope>NUCLEOTIDE SEQUENCE [LARGE SCALE GENOMIC DNA]</scope>
    <source>
        <strain evidence="1">WM001</strain>
    </source>
</reference>
<keyword evidence="2" id="KW-1185">Reference proteome</keyword>
<evidence type="ECO:0000313" key="1">
    <source>
        <dbReference type="EMBL" id="OMJ69953.1"/>
    </source>
</evidence>
<sequence>MHCIFMNCSKYPEFRCDCKTTPTMICSLHLVDHIKDKSLNHRLYQINTFEEATKKIVIQALIKAKKACQIGLKILISSFTDLQKHLENVLISALQELNVISNELNGLINTIINTPDQLPESNIKKTLSLCYELANYECDTWELIKINPTIDNIQKSLSELKLVTIDMSYLYSLNRNIDYDELYNKTIELKPSSKPNTSNLLIQNYFSSSNSQYFSSKKLLCPKNHEYIWNPFAPFHVYQKTISFSIKCEECQNWFSKSCWHCHTCEKFICEKCSYEMGIVCPKLVCNQNHELKYRSDINSYYKNKSLGYGYTCKKCFLRKKDSHWHCRECDYDICTECGSEAGFRSLKKKLTCKNRHNLTQVNDFTYETKQNCSNCKSSTFKLAYTCDECNYLICEECYEIQKNPMAYHPSVICMNSHFLNWAEGISYKCRYCFKYIDEGYLCKQCNFFMCGECAIIISENFFNDILKVHGKANHPILWVEKPWIKFSMNEIFCNICCKGYSSVGIFACVNCKYFLCLRCFNNS</sequence>
<name>A0A1R2AZI8_9CILI</name>
<dbReference type="Proteomes" id="UP000187209">
    <property type="component" value="Unassembled WGS sequence"/>
</dbReference>
<evidence type="ECO:0000313" key="2">
    <source>
        <dbReference type="Proteomes" id="UP000187209"/>
    </source>
</evidence>
<dbReference type="InterPro" id="IPR046349">
    <property type="entry name" value="C1-like_sf"/>
</dbReference>
<dbReference type="OrthoDB" id="282150at2759"/>
<dbReference type="AlphaFoldDB" id="A0A1R2AZI8"/>
<accession>A0A1R2AZI8</accession>
<comment type="caution">
    <text evidence="1">The sequence shown here is derived from an EMBL/GenBank/DDBJ whole genome shotgun (WGS) entry which is preliminary data.</text>
</comment>
<proteinExistence type="predicted"/>
<dbReference type="EMBL" id="MPUH01001139">
    <property type="protein sequence ID" value="OMJ69953.1"/>
    <property type="molecule type" value="Genomic_DNA"/>
</dbReference>
<dbReference type="SUPFAM" id="SSF57889">
    <property type="entry name" value="Cysteine-rich domain"/>
    <property type="match status" value="3"/>
</dbReference>
<protein>
    <submittedName>
        <fullName evidence="1">Uncharacterized protein</fullName>
    </submittedName>
</protein>
<gene>
    <name evidence="1" type="ORF">SteCoe_32180</name>
</gene>
<organism evidence="1 2">
    <name type="scientific">Stentor coeruleus</name>
    <dbReference type="NCBI Taxonomy" id="5963"/>
    <lineage>
        <taxon>Eukaryota</taxon>
        <taxon>Sar</taxon>
        <taxon>Alveolata</taxon>
        <taxon>Ciliophora</taxon>
        <taxon>Postciliodesmatophora</taxon>
        <taxon>Heterotrichea</taxon>
        <taxon>Heterotrichida</taxon>
        <taxon>Stentoridae</taxon>
        <taxon>Stentor</taxon>
    </lineage>
</organism>